<feature type="compositionally biased region" description="Polar residues" evidence="1">
    <location>
        <begin position="26"/>
        <end position="48"/>
    </location>
</feature>
<evidence type="ECO:0000256" key="1">
    <source>
        <dbReference type="SAM" id="MobiDB-lite"/>
    </source>
</evidence>
<reference evidence="3 4" key="1">
    <citation type="submission" date="2020-08" db="EMBL/GenBank/DDBJ databases">
        <title>Functional genomics of gut bacteria from endangered species of beetles.</title>
        <authorList>
            <person name="Carlos-Shanley C."/>
        </authorList>
    </citation>
    <scope>NUCLEOTIDE SEQUENCE [LARGE SCALE GENOMIC DNA]</scope>
    <source>
        <strain evidence="3 4">S00124</strain>
    </source>
</reference>
<feature type="region of interest" description="Disordered" evidence="1">
    <location>
        <begin position="174"/>
        <end position="193"/>
    </location>
</feature>
<comment type="caution">
    <text evidence="3">The sequence shown here is derived from an EMBL/GenBank/DDBJ whole genome shotgun (WGS) entry which is preliminary data.</text>
</comment>
<evidence type="ECO:0000313" key="4">
    <source>
        <dbReference type="Proteomes" id="UP000562492"/>
    </source>
</evidence>
<gene>
    <name evidence="3" type="ORF">HNP33_003949</name>
</gene>
<organism evidence="3 4">
    <name type="scientific">Comamonas odontotermitis</name>
    <dbReference type="NCBI Taxonomy" id="379895"/>
    <lineage>
        <taxon>Bacteria</taxon>
        <taxon>Pseudomonadati</taxon>
        <taxon>Pseudomonadota</taxon>
        <taxon>Betaproteobacteria</taxon>
        <taxon>Burkholderiales</taxon>
        <taxon>Comamonadaceae</taxon>
        <taxon>Comamonas</taxon>
    </lineage>
</organism>
<evidence type="ECO:0000259" key="2">
    <source>
        <dbReference type="Pfam" id="PF09009"/>
    </source>
</evidence>
<dbReference type="InterPro" id="IPR015099">
    <property type="entry name" value="Exotox-A_cataly_dom"/>
</dbReference>
<dbReference type="Gene3D" id="3.90.175.10">
    <property type="entry name" value="Diphtheria Toxin, domain 1"/>
    <property type="match status" value="1"/>
</dbReference>
<dbReference type="EMBL" id="JACHKZ010000040">
    <property type="protein sequence ID" value="MBB6579833.1"/>
    <property type="molecule type" value="Genomic_DNA"/>
</dbReference>
<proteinExistence type="predicted"/>
<accession>A0ABR6RKY0</accession>
<protein>
    <recommendedName>
        <fullName evidence="2">Exotoxin A catalytic domain-containing protein</fullName>
    </recommendedName>
</protein>
<keyword evidence="4" id="KW-1185">Reference proteome</keyword>
<dbReference type="RefSeq" id="WP_184711513.1">
    <property type="nucleotide sequence ID" value="NZ_JACHKZ010000040.1"/>
</dbReference>
<sequence>MNSSSVNGLRRTAPAALSHREADATNVATQAGRQRNSGPLSTLSTRSGQEAGLRLANLRLRAQVPTSLQAHADQPWMTQAVGLPAPTGPNPHTAPHATGLLRHDPAPQSVQDAHKSLQDAGYQFVGYHGTNHASFTSMFNEGLDASHLGSNSGTAKGSGLYVSHQPGYAKDWAEAATQTDEDPQPPKWETPLKAGDAGVKRVTRVYVKNIETMQLGRNVAWGMHPSAGDPNDDKRVQSGDTSDVEKKIRDLEMVFSPHAYQNLAVIPSLGDEGDAAWLGGQRAKWSSHEDPVS</sequence>
<dbReference type="SUPFAM" id="SSF56399">
    <property type="entry name" value="ADP-ribosylation"/>
    <property type="match status" value="1"/>
</dbReference>
<dbReference type="Pfam" id="PF09009">
    <property type="entry name" value="Exotox-A_cataly"/>
    <property type="match status" value="1"/>
</dbReference>
<feature type="region of interest" description="Disordered" evidence="1">
    <location>
        <begin position="1"/>
        <end position="48"/>
    </location>
</feature>
<feature type="domain" description="Exotoxin A catalytic" evidence="2">
    <location>
        <begin position="111"/>
        <end position="174"/>
    </location>
</feature>
<dbReference type="Proteomes" id="UP000562492">
    <property type="component" value="Unassembled WGS sequence"/>
</dbReference>
<name>A0ABR6RKY0_9BURK</name>
<evidence type="ECO:0000313" key="3">
    <source>
        <dbReference type="EMBL" id="MBB6579833.1"/>
    </source>
</evidence>